<evidence type="ECO:0000313" key="2">
    <source>
        <dbReference type="Proteomes" id="UP000544110"/>
    </source>
</evidence>
<dbReference type="Proteomes" id="UP000544110">
    <property type="component" value="Unassembled WGS sequence"/>
</dbReference>
<dbReference type="RefSeq" id="WP_179517590.1">
    <property type="nucleotide sequence ID" value="NZ_JACCAC010000001.1"/>
</dbReference>
<protein>
    <submittedName>
        <fullName evidence="1">Uncharacterized protein</fullName>
    </submittedName>
</protein>
<dbReference type="PROSITE" id="PS51257">
    <property type="entry name" value="PROKAR_LIPOPROTEIN"/>
    <property type="match status" value="1"/>
</dbReference>
<sequence length="238" mass="24050">MPARLRRALPAGLLGPLLLVTGCSVGFPPTLGPTGIDGLAVPTPSPDPTSYAVGVDHPFLPLAPGARWELSDAAAGARLVVEVGGTREVAGIAATELIVTRAVPTTLDGAPARPVTAWLAEDDAGHVWLLAGEGDGRSWETGADGAEAGLLLSADPRRGDGYALWAEDGEPAATVRVGATDGSLAVPWGVADRTVELALDTDLARPGDELAVVLGEGVGPVAVADLVADDDLVLVERG</sequence>
<name>A0A7Y9UM66_9ACTN</name>
<dbReference type="EMBL" id="JACCAC010000001">
    <property type="protein sequence ID" value="NYG55091.1"/>
    <property type="molecule type" value="Genomic_DNA"/>
</dbReference>
<evidence type="ECO:0000313" key="1">
    <source>
        <dbReference type="EMBL" id="NYG55091.1"/>
    </source>
</evidence>
<accession>A0A7Y9UM66</accession>
<gene>
    <name evidence="1" type="ORF">BJ989_001395</name>
</gene>
<keyword evidence="2" id="KW-1185">Reference proteome</keyword>
<organism evidence="1 2">
    <name type="scientific">Nocardioides perillae</name>
    <dbReference type="NCBI Taxonomy" id="1119534"/>
    <lineage>
        <taxon>Bacteria</taxon>
        <taxon>Bacillati</taxon>
        <taxon>Actinomycetota</taxon>
        <taxon>Actinomycetes</taxon>
        <taxon>Propionibacteriales</taxon>
        <taxon>Nocardioidaceae</taxon>
        <taxon>Nocardioides</taxon>
    </lineage>
</organism>
<dbReference type="AlphaFoldDB" id="A0A7Y9UM66"/>
<reference evidence="1 2" key="1">
    <citation type="submission" date="2020-07" db="EMBL/GenBank/DDBJ databases">
        <title>Sequencing the genomes of 1000 actinobacteria strains.</title>
        <authorList>
            <person name="Klenk H.-P."/>
        </authorList>
    </citation>
    <scope>NUCLEOTIDE SEQUENCE [LARGE SCALE GENOMIC DNA]</scope>
    <source>
        <strain evidence="1 2">DSM 24552</strain>
    </source>
</reference>
<proteinExistence type="predicted"/>
<comment type="caution">
    <text evidence="1">The sequence shown here is derived from an EMBL/GenBank/DDBJ whole genome shotgun (WGS) entry which is preliminary data.</text>
</comment>